<protein>
    <submittedName>
        <fullName evidence="1">Uncharacterized protein</fullName>
    </submittedName>
</protein>
<sequence length="69" mass="8190">MSAAGYYKWLNRASRPYKYDELLAKIRQIRADNPDYGAYRIYLHLQIFQGYTGSYYLIPSFAKCIIVRD</sequence>
<organism evidence="1">
    <name type="scientific">Acididesulfobacillus acetoxydans</name>
    <dbReference type="NCBI Taxonomy" id="1561005"/>
    <lineage>
        <taxon>Bacteria</taxon>
        <taxon>Bacillati</taxon>
        <taxon>Bacillota</taxon>
        <taxon>Clostridia</taxon>
        <taxon>Eubacteriales</taxon>
        <taxon>Peptococcaceae</taxon>
        <taxon>Acididesulfobacillus</taxon>
    </lineage>
</organism>
<proteinExistence type="predicted"/>
<dbReference type="Proteomes" id="UP000836597">
    <property type="component" value="Chromosome"/>
</dbReference>
<dbReference type="KEGG" id="aacx:DEACI_4080"/>
<dbReference type="AlphaFoldDB" id="A0A8S0Y0L3"/>
<name>A0A8S0Y0L3_9FIRM</name>
<accession>A0A8S0Y0L3</accession>
<gene>
    <name evidence="1" type="ORF">DEACI_4080</name>
</gene>
<dbReference type="EMBL" id="LR746496">
    <property type="protein sequence ID" value="CAA7603257.1"/>
    <property type="molecule type" value="Genomic_DNA"/>
</dbReference>
<reference evidence="1" key="1">
    <citation type="submission" date="2020-01" db="EMBL/GenBank/DDBJ databases">
        <authorList>
            <person name="Hornung B."/>
        </authorList>
    </citation>
    <scope>NUCLEOTIDE SEQUENCE</scope>
    <source>
        <strain evidence="1">PacBioINE</strain>
    </source>
</reference>
<evidence type="ECO:0000313" key="1">
    <source>
        <dbReference type="EMBL" id="CAA7603257.1"/>
    </source>
</evidence>